<evidence type="ECO:0000313" key="3">
    <source>
        <dbReference type="Proteomes" id="UP000463470"/>
    </source>
</evidence>
<dbReference type="InterPro" id="IPR013216">
    <property type="entry name" value="Methyltransf_11"/>
</dbReference>
<keyword evidence="2" id="KW-0808">Transferase</keyword>
<reference evidence="2 3" key="1">
    <citation type="submission" date="2020-01" db="EMBL/GenBank/DDBJ databases">
        <title>Whole-genome sequence of Heliobacterium undosum DSM 13378.</title>
        <authorList>
            <person name="Kyndt J.A."/>
            <person name="Meyer T.E."/>
        </authorList>
    </citation>
    <scope>NUCLEOTIDE SEQUENCE [LARGE SCALE GENOMIC DNA]</scope>
    <source>
        <strain evidence="2 3">DSM 13378</strain>
    </source>
</reference>
<sequence>MENNRLHDFENHEREIQDIISKRYDTDYHGHPIMDSWDESFFDVIKDNYQKGDRILDIGCGPGSIWKYLKRLESPGCLVGIDLSPGMIAEAQKKYPDGDFRVGSVLALPFEAGAFDMVIASSVLHHVPDEYLEKALQEIYRVLDEHGRFIGREPVGDKKFGTQPGWFSGALMHFRHFLYSSYHVREYPEPALGDNHHAYEPKEFYHTLTKHFKVSYYRFFHPVSPFFSRLHTKWAVDLAVKLDSLVDKVVGNIFVYIGKKNHSSAVDVNSCIENYLNEAYENKVPLQFLAFLRQAANYFEKESDKYARK</sequence>
<feature type="domain" description="Methyltransferase type 11" evidence="1">
    <location>
        <begin position="56"/>
        <end position="150"/>
    </location>
</feature>
<gene>
    <name evidence="2" type="ORF">GTO91_07295</name>
</gene>
<dbReference type="OrthoDB" id="9774345at2"/>
<keyword evidence="2" id="KW-0489">Methyltransferase</keyword>
<dbReference type="GO" id="GO:0008757">
    <property type="term" value="F:S-adenosylmethionine-dependent methyltransferase activity"/>
    <property type="evidence" value="ECO:0007669"/>
    <property type="project" value="InterPro"/>
</dbReference>
<evidence type="ECO:0000313" key="2">
    <source>
        <dbReference type="EMBL" id="MZP29510.1"/>
    </source>
</evidence>
<dbReference type="CDD" id="cd02440">
    <property type="entry name" value="AdoMet_MTases"/>
    <property type="match status" value="1"/>
</dbReference>
<comment type="caution">
    <text evidence="2">The sequence shown here is derived from an EMBL/GenBank/DDBJ whole genome shotgun (WGS) entry which is preliminary data.</text>
</comment>
<dbReference type="InterPro" id="IPR029063">
    <property type="entry name" value="SAM-dependent_MTases_sf"/>
</dbReference>
<dbReference type="Proteomes" id="UP000463470">
    <property type="component" value="Unassembled WGS sequence"/>
</dbReference>
<dbReference type="GO" id="GO:0032259">
    <property type="term" value="P:methylation"/>
    <property type="evidence" value="ECO:0007669"/>
    <property type="project" value="UniProtKB-KW"/>
</dbReference>
<dbReference type="InterPro" id="IPR050508">
    <property type="entry name" value="Methyltransf_Superfamily"/>
</dbReference>
<dbReference type="PANTHER" id="PTHR42912:SF93">
    <property type="entry name" value="N6-ADENOSINE-METHYLTRANSFERASE TMT1A"/>
    <property type="match status" value="1"/>
</dbReference>
<dbReference type="SUPFAM" id="SSF53335">
    <property type="entry name" value="S-adenosyl-L-methionine-dependent methyltransferases"/>
    <property type="match status" value="1"/>
</dbReference>
<protein>
    <submittedName>
        <fullName evidence="2">Methyltransferase domain-containing protein</fullName>
    </submittedName>
</protein>
<name>A0A845L4E8_9FIRM</name>
<dbReference type="RefSeq" id="WP_161257075.1">
    <property type="nucleotide sequence ID" value="NZ_WXEY01000005.1"/>
</dbReference>
<proteinExistence type="predicted"/>
<dbReference type="AlphaFoldDB" id="A0A845L4E8"/>
<keyword evidence="3" id="KW-1185">Reference proteome</keyword>
<dbReference type="Gene3D" id="3.40.50.150">
    <property type="entry name" value="Vaccinia Virus protein VP39"/>
    <property type="match status" value="1"/>
</dbReference>
<accession>A0A845L4E8</accession>
<organism evidence="2 3">
    <name type="scientific">Heliomicrobium undosum</name>
    <dbReference type="NCBI Taxonomy" id="121734"/>
    <lineage>
        <taxon>Bacteria</taxon>
        <taxon>Bacillati</taxon>
        <taxon>Bacillota</taxon>
        <taxon>Clostridia</taxon>
        <taxon>Eubacteriales</taxon>
        <taxon>Heliobacteriaceae</taxon>
        <taxon>Heliomicrobium</taxon>
    </lineage>
</organism>
<dbReference type="PANTHER" id="PTHR42912">
    <property type="entry name" value="METHYLTRANSFERASE"/>
    <property type="match status" value="1"/>
</dbReference>
<dbReference type="Pfam" id="PF08241">
    <property type="entry name" value="Methyltransf_11"/>
    <property type="match status" value="1"/>
</dbReference>
<evidence type="ECO:0000259" key="1">
    <source>
        <dbReference type="Pfam" id="PF08241"/>
    </source>
</evidence>
<dbReference type="EMBL" id="WXEY01000005">
    <property type="protein sequence ID" value="MZP29510.1"/>
    <property type="molecule type" value="Genomic_DNA"/>
</dbReference>